<dbReference type="EMBL" id="JABBWK010000030">
    <property type="protein sequence ID" value="KAG1899826.1"/>
    <property type="molecule type" value="Genomic_DNA"/>
</dbReference>
<accession>A0AAD4E521</accession>
<dbReference type="InterPro" id="IPR046521">
    <property type="entry name" value="DUF6698"/>
</dbReference>
<dbReference type="GeneID" id="64661431"/>
<sequence>MTPEPSNISETSIHFQDLLTELNSGVRGSHKRKFCGPIEPYIHAARWFPLAIDPFSVLEDVLYKGMEAEFSKPWADTSDQSEEASGLNNRQKELCIKQYKELVKLVPTFSNIISGFKKVLQLTCAANDARSDDTGSLMREGLLYMLKNPETDQFDPPLLRQQGKIIRGWNHPQTA</sequence>
<keyword evidence="2" id="KW-1185">Reference proteome</keyword>
<dbReference type="AlphaFoldDB" id="A0AAD4E521"/>
<evidence type="ECO:0000313" key="1">
    <source>
        <dbReference type="EMBL" id="KAG1899826.1"/>
    </source>
</evidence>
<dbReference type="Proteomes" id="UP001195769">
    <property type="component" value="Unassembled WGS sequence"/>
</dbReference>
<name>A0AAD4E521_9AGAM</name>
<dbReference type="RefSeq" id="XP_041225402.1">
    <property type="nucleotide sequence ID" value="XM_041367133.1"/>
</dbReference>
<proteinExistence type="predicted"/>
<dbReference type="Pfam" id="PF20414">
    <property type="entry name" value="DUF6698"/>
    <property type="match status" value="1"/>
</dbReference>
<organism evidence="1 2">
    <name type="scientific">Suillus fuscotomentosus</name>
    <dbReference type="NCBI Taxonomy" id="1912939"/>
    <lineage>
        <taxon>Eukaryota</taxon>
        <taxon>Fungi</taxon>
        <taxon>Dikarya</taxon>
        <taxon>Basidiomycota</taxon>
        <taxon>Agaricomycotina</taxon>
        <taxon>Agaricomycetes</taxon>
        <taxon>Agaricomycetidae</taxon>
        <taxon>Boletales</taxon>
        <taxon>Suillineae</taxon>
        <taxon>Suillaceae</taxon>
        <taxon>Suillus</taxon>
    </lineage>
</organism>
<comment type="caution">
    <text evidence="1">The sequence shown here is derived from an EMBL/GenBank/DDBJ whole genome shotgun (WGS) entry which is preliminary data.</text>
</comment>
<protein>
    <submittedName>
        <fullName evidence="1">Uncharacterized protein</fullName>
    </submittedName>
</protein>
<reference evidence="1" key="1">
    <citation type="journal article" date="2020" name="New Phytol.">
        <title>Comparative genomics reveals dynamic genome evolution in host specialist ectomycorrhizal fungi.</title>
        <authorList>
            <person name="Lofgren L.A."/>
            <person name="Nguyen N.H."/>
            <person name="Vilgalys R."/>
            <person name="Ruytinx J."/>
            <person name="Liao H.L."/>
            <person name="Branco S."/>
            <person name="Kuo A."/>
            <person name="LaButti K."/>
            <person name="Lipzen A."/>
            <person name="Andreopoulos W."/>
            <person name="Pangilinan J."/>
            <person name="Riley R."/>
            <person name="Hundley H."/>
            <person name="Na H."/>
            <person name="Barry K."/>
            <person name="Grigoriev I.V."/>
            <person name="Stajich J.E."/>
            <person name="Kennedy P.G."/>
        </authorList>
    </citation>
    <scope>NUCLEOTIDE SEQUENCE</scope>
    <source>
        <strain evidence="1">FC203</strain>
    </source>
</reference>
<gene>
    <name evidence="1" type="ORF">F5891DRAFT_1189290</name>
</gene>
<evidence type="ECO:0000313" key="2">
    <source>
        <dbReference type="Proteomes" id="UP001195769"/>
    </source>
</evidence>